<dbReference type="EMBL" id="CAKLBY020000068">
    <property type="protein sequence ID" value="CAK7923383.1"/>
    <property type="molecule type" value="Genomic_DNA"/>
</dbReference>
<reference evidence="2" key="1">
    <citation type="submission" date="2024-01" db="EMBL/GenBank/DDBJ databases">
        <authorList>
            <person name="Webb A."/>
        </authorList>
    </citation>
    <scope>NUCLEOTIDE SEQUENCE</scope>
    <source>
        <strain evidence="2">Pm1</strain>
    </source>
</reference>
<dbReference type="AlphaFoldDB" id="A0AAV1TQJ7"/>
<evidence type="ECO:0000256" key="1">
    <source>
        <dbReference type="SAM" id="MobiDB-lite"/>
    </source>
</evidence>
<name>A0AAV1TQJ7_9STRA</name>
<accession>A0AAV1TQJ7</accession>
<feature type="region of interest" description="Disordered" evidence="1">
    <location>
        <begin position="24"/>
        <end position="57"/>
    </location>
</feature>
<gene>
    <name evidence="2" type="ORF">PM001_LOCUS8533</name>
</gene>
<evidence type="ECO:0000313" key="2">
    <source>
        <dbReference type="EMBL" id="CAK7923383.1"/>
    </source>
</evidence>
<dbReference type="Proteomes" id="UP001162060">
    <property type="component" value="Unassembled WGS sequence"/>
</dbReference>
<evidence type="ECO:0000313" key="3">
    <source>
        <dbReference type="Proteomes" id="UP001162060"/>
    </source>
</evidence>
<proteinExistence type="predicted"/>
<protein>
    <submittedName>
        <fullName evidence="2">Uncharacterized protein</fullName>
    </submittedName>
</protein>
<comment type="caution">
    <text evidence="2">The sequence shown here is derived from an EMBL/GenBank/DDBJ whole genome shotgun (WGS) entry which is preliminary data.</text>
</comment>
<sequence length="57" mass="6455">MGIELGAIGSYRRYREEAIGDLLRANGLTDANPTRSPTGDDWYDETDSDLTHLRRSR</sequence>
<organism evidence="2 3">
    <name type="scientific">Peronospora matthiolae</name>
    <dbReference type="NCBI Taxonomy" id="2874970"/>
    <lineage>
        <taxon>Eukaryota</taxon>
        <taxon>Sar</taxon>
        <taxon>Stramenopiles</taxon>
        <taxon>Oomycota</taxon>
        <taxon>Peronosporomycetes</taxon>
        <taxon>Peronosporales</taxon>
        <taxon>Peronosporaceae</taxon>
        <taxon>Peronospora</taxon>
    </lineage>
</organism>